<evidence type="ECO:0000313" key="1">
    <source>
        <dbReference type="EMBL" id="KAJ9667256.1"/>
    </source>
</evidence>
<dbReference type="EMBL" id="JAPDRL010000013">
    <property type="protein sequence ID" value="KAJ9667256.1"/>
    <property type="molecule type" value="Genomic_DNA"/>
</dbReference>
<dbReference type="Proteomes" id="UP001172684">
    <property type="component" value="Unassembled WGS sequence"/>
</dbReference>
<name>A0ABQ9NZV3_9PEZI</name>
<evidence type="ECO:0000313" key="2">
    <source>
        <dbReference type="Proteomes" id="UP001172684"/>
    </source>
</evidence>
<gene>
    <name evidence="1" type="ORF">H2201_002457</name>
</gene>
<keyword evidence="2" id="KW-1185">Reference proteome</keyword>
<reference evidence="1" key="1">
    <citation type="submission" date="2022-10" db="EMBL/GenBank/DDBJ databases">
        <title>Culturing micro-colonial fungi from biological soil crusts in the Mojave desert and describing Neophaeococcomyces mojavensis, and introducing the new genera and species Taxawa tesnikishii.</title>
        <authorList>
            <person name="Kurbessoian T."/>
            <person name="Stajich J.E."/>
        </authorList>
    </citation>
    <scope>NUCLEOTIDE SEQUENCE</scope>
    <source>
        <strain evidence="1">TK_1</strain>
    </source>
</reference>
<sequence>MFGPLIIEAGLPDTNHGVLISPRALPPLCFDYNAATSVINPPEVRTSGNYAPQCTIVFKDKTSRTRRLLHEPRKIPARNTLASVKCAYGAAFSGYIDADALKEAAVIDAFISASRRCNFGPAKSVRARHRHLHRVAGGVIDKLCDLISNQVDVHLRRLAKILIDPGTNVSWHMVRNNCQKLIDRLLSGKDFEYIFPRLPKPDARQGARAASQALQWPRYLISFGDRIDSSSFSVPQPNSFVTKFRSRRGSQGDLIDFIEFVLGIDQLEFPADEVDRVSSDRWREILLLPFVDGGEDHSDGNLTAEVIDTLWLLPRDTLSILQTHILRPYTRYFNATGNRLNLQEWIINRLRLLRQLDVFSSLAGGLGSALLSLFVQDMVVAQTFIIPKSRVFGTARADDRILIFRASPRAVSYLILNRRVDQALVEAGSEDSLEAVLKNLIEKLPEATKRALPSPVRLAKALKFPSGPIPVAPVGGGGAIAYLNLILKFLLGIKKIYDRDGWFIVPLADGVVFLQQHFKKSKTIR</sequence>
<comment type="caution">
    <text evidence="1">The sequence shown here is derived from an EMBL/GenBank/DDBJ whole genome shotgun (WGS) entry which is preliminary data.</text>
</comment>
<organism evidence="1 2">
    <name type="scientific">Coniosporium apollinis</name>
    <dbReference type="NCBI Taxonomy" id="61459"/>
    <lineage>
        <taxon>Eukaryota</taxon>
        <taxon>Fungi</taxon>
        <taxon>Dikarya</taxon>
        <taxon>Ascomycota</taxon>
        <taxon>Pezizomycotina</taxon>
        <taxon>Dothideomycetes</taxon>
        <taxon>Dothideomycetes incertae sedis</taxon>
        <taxon>Coniosporium</taxon>
    </lineage>
</organism>
<accession>A0ABQ9NZV3</accession>
<protein>
    <submittedName>
        <fullName evidence="1">Uncharacterized protein</fullName>
    </submittedName>
</protein>
<proteinExistence type="predicted"/>